<dbReference type="NCBIfam" id="TIGR04408">
    <property type="entry name" value="LptG_lptG"/>
    <property type="match status" value="1"/>
</dbReference>
<protein>
    <submittedName>
        <fullName evidence="7">Lipopolysaccharide export system permease protein</fullName>
    </submittedName>
</protein>
<dbReference type="AlphaFoldDB" id="A0A239PXZ0"/>
<comment type="subcellular location">
    <subcellularLocation>
        <location evidence="1">Cell membrane</location>
        <topology evidence="1">Multi-pass membrane protein</topology>
    </subcellularLocation>
</comment>
<sequence length="364" mass="39302">MPPATLLRYIAGRVVFAVAALFAVLASCVMLVELVENLRFASKFEEADLLTAARITLLRTPSLMTALAPFVFLFASIWMFSQLNRRAEIAVMRAAGLSVWRLIGPAALVAALSGLVLIAFVDPLASRLRAQSESLKDSVRGQTSSLVEIFGDGLWLRQRDGNSVLLINARGYDEEQAALSDVTVWRLDGQARFLERIDAPGAMLSGRTIELHGARIKGVQDQLDHRTPIYAIPTSLTPEDLGSRIEAPETLSLWRLPRFILLAEAAGLSTTRYNMRFHDLCSTPLKLIAMVLIAAMFSLKPIRSGGAAQLFLAAVAAGFLLYLLSELSAALGESGAAPVALAAWTPALAATLFALAGLLHFEES</sequence>
<evidence type="ECO:0000313" key="8">
    <source>
        <dbReference type="Proteomes" id="UP000198346"/>
    </source>
</evidence>
<evidence type="ECO:0000256" key="6">
    <source>
        <dbReference type="SAM" id="Phobius"/>
    </source>
</evidence>
<dbReference type="Proteomes" id="UP000198346">
    <property type="component" value="Unassembled WGS sequence"/>
</dbReference>
<dbReference type="PANTHER" id="PTHR33529:SF2">
    <property type="entry name" value="LIPOPOLYSACCHARIDE EXPORT SYSTEM PERMEASE PROTEIN LPTG"/>
    <property type="match status" value="1"/>
</dbReference>
<evidence type="ECO:0000313" key="7">
    <source>
        <dbReference type="EMBL" id="SNT75181.1"/>
    </source>
</evidence>
<dbReference type="EMBL" id="FZQA01000007">
    <property type="protein sequence ID" value="SNT75181.1"/>
    <property type="molecule type" value="Genomic_DNA"/>
</dbReference>
<feature type="transmembrane region" description="Helical" evidence="6">
    <location>
        <begin position="6"/>
        <end position="35"/>
    </location>
</feature>
<dbReference type="InterPro" id="IPR030923">
    <property type="entry name" value="LptG"/>
</dbReference>
<feature type="transmembrane region" description="Helical" evidence="6">
    <location>
        <begin position="305"/>
        <end position="324"/>
    </location>
</feature>
<dbReference type="Pfam" id="PF03739">
    <property type="entry name" value="LptF_LptG"/>
    <property type="match status" value="1"/>
</dbReference>
<keyword evidence="3 6" id="KW-0812">Transmembrane</keyword>
<reference evidence="7 8" key="1">
    <citation type="submission" date="2017-07" db="EMBL/GenBank/DDBJ databases">
        <authorList>
            <person name="Sun Z.S."/>
            <person name="Albrecht U."/>
            <person name="Echele G."/>
            <person name="Lee C.C."/>
        </authorList>
    </citation>
    <scope>NUCLEOTIDE SEQUENCE [LARGE SCALE GENOMIC DNA]</scope>
    <source>
        <strain evidence="7 8">CGMCC 1.12710</strain>
    </source>
</reference>
<evidence type="ECO:0000256" key="3">
    <source>
        <dbReference type="ARBA" id="ARBA00022692"/>
    </source>
</evidence>
<feature type="transmembrane region" description="Helical" evidence="6">
    <location>
        <begin position="99"/>
        <end position="121"/>
    </location>
</feature>
<dbReference type="OrthoDB" id="9798468at2"/>
<keyword evidence="2" id="KW-1003">Cell membrane</keyword>
<keyword evidence="8" id="KW-1185">Reference proteome</keyword>
<dbReference type="GO" id="GO:0015920">
    <property type="term" value="P:lipopolysaccharide transport"/>
    <property type="evidence" value="ECO:0007669"/>
    <property type="project" value="TreeGrafter"/>
</dbReference>
<feature type="transmembrane region" description="Helical" evidence="6">
    <location>
        <begin position="336"/>
        <end position="361"/>
    </location>
</feature>
<evidence type="ECO:0000256" key="2">
    <source>
        <dbReference type="ARBA" id="ARBA00022475"/>
    </source>
</evidence>
<dbReference type="PANTHER" id="PTHR33529">
    <property type="entry name" value="SLR0882 PROTEIN-RELATED"/>
    <property type="match status" value="1"/>
</dbReference>
<evidence type="ECO:0000256" key="4">
    <source>
        <dbReference type="ARBA" id="ARBA00022989"/>
    </source>
</evidence>
<name>A0A239PXZ0_9PROT</name>
<dbReference type="GO" id="GO:0043190">
    <property type="term" value="C:ATP-binding cassette (ABC) transporter complex"/>
    <property type="evidence" value="ECO:0007669"/>
    <property type="project" value="InterPro"/>
</dbReference>
<dbReference type="GO" id="GO:0055085">
    <property type="term" value="P:transmembrane transport"/>
    <property type="evidence" value="ECO:0007669"/>
    <property type="project" value="InterPro"/>
</dbReference>
<organism evidence="7 8">
    <name type="scientific">Amphiplicatus metriothermophilus</name>
    <dbReference type="NCBI Taxonomy" id="1519374"/>
    <lineage>
        <taxon>Bacteria</taxon>
        <taxon>Pseudomonadati</taxon>
        <taxon>Pseudomonadota</taxon>
        <taxon>Alphaproteobacteria</taxon>
        <taxon>Parvularculales</taxon>
        <taxon>Parvularculaceae</taxon>
        <taxon>Amphiplicatus</taxon>
    </lineage>
</organism>
<dbReference type="InterPro" id="IPR005495">
    <property type="entry name" value="LptG/LptF_permease"/>
</dbReference>
<keyword evidence="5 6" id="KW-0472">Membrane</keyword>
<dbReference type="RefSeq" id="WP_089413032.1">
    <property type="nucleotide sequence ID" value="NZ_FZQA01000007.1"/>
</dbReference>
<evidence type="ECO:0000256" key="5">
    <source>
        <dbReference type="ARBA" id="ARBA00023136"/>
    </source>
</evidence>
<gene>
    <name evidence="7" type="ORF">SAMN06297382_2599</name>
</gene>
<keyword evidence="4 6" id="KW-1133">Transmembrane helix</keyword>
<feature type="transmembrane region" description="Helical" evidence="6">
    <location>
        <begin position="56"/>
        <end position="79"/>
    </location>
</feature>
<proteinExistence type="predicted"/>
<evidence type="ECO:0000256" key="1">
    <source>
        <dbReference type="ARBA" id="ARBA00004651"/>
    </source>
</evidence>
<accession>A0A239PXZ0</accession>